<dbReference type="InterPro" id="IPR017647">
    <property type="entry name" value="Dnd_assoc_3"/>
</dbReference>
<dbReference type="Proteomes" id="UP000196536">
    <property type="component" value="Unassembled WGS sequence"/>
</dbReference>
<dbReference type="OrthoDB" id="257964at2"/>
<dbReference type="AlphaFoldDB" id="A0A1Z9Z0S7"/>
<evidence type="ECO:0000313" key="1">
    <source>
        <dbReference type="EMBL" id="OUY08064.1"/>
    </source>
</evidence>
<accession>A0A1Z9Z0S7</accession>
<organism evidence="1 2">
    <name type="scientific">Acinetobacter populi</name>
    <dbReference type="NCBI Taxonomy" id="1582270"/>
    <lineage>
        <taxon>Bacteria</taxon>
        <taxon>Pseudomonadati</taxon>
        <taxon>Pseudomonadota</taxon>
        <taxon>Gammaproteobacteria</taxon>
        <taxon>Moraxellales</taxon>
        <taxon>Moraxellaceae</taxon>
        <taxon>Acinetobacter</taxon>
    </lineage>
</organism>
<gene>
    <name evidence="1" type="ORF">CAP51_00100</name>
</gene>
<dbReference type="EMBL" id="NEXX01000001">
    <property type="protein sequence ID" value="OUY08064.1"/>
    <property type="molecule type" value="Genomic_DNA"/>
</dbReference>
<protein>
    <submittedName>
        <fullName evidence="1">DNA phosphorothioation-dependent restriction protein DptF</fullName>
    </submittedName>
</protein>
<dbReference type="RefSeq" id="WP_087618689.1">
    <property type="nucleotide sequence ID" value="NZ_NEXX01000001.1"/>
</dbReference>
<evidence type="ECO:0000313" key="2">
    <source>
        <dbReference type="Proteomes" id="UP000196536"/>
    </source>
</evidence>
<reference evidence="1 2" key="1">
    <citation type="submission" date="2017-05" db="EMBL/GenBank/DDBJ databases">
        <title>Acinetobacter populi ANC 5415 (= PBJ7), whole genome shotgun sequencing project.</title>
        <authorList>
            <person name="Nemec A."/>
            <person name="Radolfova-Krizova L."/>
        </authorList>
    </citation>
    <scope>NUCLEOTIDE SEQUENCE [LARGE SCALE GENOMIC DNA]</scope>
    <source>
        <strain evidence="1 2">PBJ7</strain>
    </source>
</reference>
<comment type="caution">
    <text evidence="1">The sequence shown here is derived from an EMBL/GenBank/DDBJ whole genome shotgun (WGS) entry which is preliminary data.</text>
</comment>
<sequence>MQFINALGVLSKSSSYAVTTENELDENLTTVKESLYVAMPIEHDVMELLAGITEKSKKVIFLCGSSGDGKSELLVRAKQQYDSPYIKFHLDATHSFEPHDTAIVTLDKIFSEFEEGNHSLVIGINIGMLGNYAEEAQNSSIRQKLKKYLECQESSEDFNFINFENYPKFEITKDGYDSEFLLQILHRITSPTSELYRLFEREEFEGLSGPDFLKFVNYKLLCNIQIQRVLVELLLKIRLFRNQFITARTFLDLIYELVAGKDYLFNNLFSCSDNEILEKAIEFDPSRLRTKTIDRFVIAYELSGLSDDFQVFCEQILSELMIKNLNSSSSYIRLFYLLKFIDLGNNFHKKFEEDFTENLLLSYLDIYRNHKYYDPAKSKQVLRNFYNKELFSALRSYINKKAPYLEDDQFLMTEYENYQVISHLKLTPDFSAIENTQQKKGSGSFNVYIKIKDFSEESRDLRDSFSIDINLYELLNKLRLGYRPNKNDRSVVVVLNEIVNRLINFAHKSSRINFKSSSNEIKFILEDNCIEVGG</sequence>
<dbReference type="NCBIfam" id="TIGR03238">
    <property type="entry name" value="dnd_assoc_3"/>
    <property type="match status" value="1"/>
</dbReference>
<proteinExistence type="predicted"/>
<name>A0A1Z9Z0S7_9GAMM</name>
<keyword evidence="2" id="KW-1185">Reference proteome</keyword>